<dbReference type="Pfam" id="PF01627">
    <property type="entry name" value="Hpt"/>
    <property type="match status" value="1"/>
</dbReference>
<dbReference type="AlphaFoldDB" id="A0A842I3X8"/>
<dbReference type="EMBL" id="JACLQD010000001">
    <property type="protein sequence ID" value="MBC2834550.1"/>
    <property type="molecule type" value="Genomic_DNA"/>
</dbReference>
<keyword evidence="1" id="KW-0902">Two-component regulatory system</keyword>
<dbReference type="RefSeq" id="WP_185796138.1">
    <property type="nucleotide sequence ID" value="NZ_JACLQD010000001.1"/>
</dbReference>
<dbReference type="InterPro" id="IPR036641">
    <property type="entry name" value="HPT_dom_sf"/>
</dbReference>
<comment type="caution">
    <text evidence="4">The sequence shown here is derived from an EMBL/GenBank/DDBJ whole genome shotgun (WGS) entry which is preliminary data.</text>
</comment>
<accession>A0A842I3X8</accession>
<name>A0A842I3X8_9RHOB</name>
<evidence type="ECO:0000256" key="1">
    <source>
        <dbReference type="ARBA" id="ARBA00023012"/>
    </source>
</evidence>
<feature type="modified residue" description="Phosphohistidine" evidence="2">
    <location>
        <position position="56"/>
    </location>
</feature>
<evidence type="ECO:0000313" key="5">
    <source>
        <dbReference type="Proteomes" id="UP000555411"/>
    </source>
</evidence>
<dbReference type="SUPFAM" id="SSF47226">
    <property type="entry name" value="Histidine-containing phosphotransfer domain, HPT domain"/>
    <property type="match status" value="1"/>
</dbReference>
<organism evidence="4 5">
    <name type="scientific">Paragemmobacter straminiformis</name>
    <dbReference type="NCBI Taxonomy" id="2045119"/>
    <lineage>
        <taxon>Bacteria</taxon>
        <taxon>Pseudomonadati</taxon>
        <taxon>Pseudomonadota</taxon>
        <taxon>Alphaproteobacteria</taxon>
        <taxon>Rhodobacterales</taxon>
        <taxon>Paracoccaceae</taxon>
        <taxon>Paragemmobacter</taxon>
    </lineage>
</organism>
<dbReference type="InterPro" id="IPR008207">
    <property type="entry name" value="Sig_transdc_His_kin_Hpt_dom"/>
</dbReference>
<feature type="domain" description="HPt" evidence="3">
    <location>
        <begin position="17"/>
        <end position="119"/>
    </location>
</feature>
<keyword evidence="5" id="KW-1185">Reference proteome</keyword>
<sequence>MIDRRAIDRLYETVGSDPESLIEMIESFLEEGPVLVAQLAGAAAARDFVLMRRTAHSLKSNARDFGATRLGAHCAEIEEELRAGQEPDDAARRAATVGAEWQVVEPALRALAAEFGALA</sequence>
<dbReference type="Gene3D" id="1.20.120.160">
    <property type="entry name" value="HPT domain"/>
    <property type="match status" value="1"/>
</dbReference>
<evidence type="ECO:0000259" key="3">
    <source>
        <dbReference type="PROSITE" id="PS50894"/>
    </source>
</evidence>
<reference evidence="4 5" key="1">
    <citation type="journal article" date="2017" name="Int. J. Syst. Evol. Microbiol.">
        <title>Gemmobacter straminiformis sp. nov., isolated from an artificial fountain.</title>
        <authorList>
            <person name="Kang J.Y."/>
            <person name="Kim M.J."/>
            <person name="Chun J."/>
            <person name="Son K.P."/>
            <person name="Jahng K.Y."/>
        </authorList>
    </citation>
    <scope>NUCLEOTIDE SEQUENCE [LARGE SCALE GENOMIC DNA]</scope>
    <source>
        <strain evidence="4 5">CAM-8</strain>
    </source>
</reference>
<evidence type="ECO:0000256" key="2">
    <source>
        <dbReference type="PROSITE-ProRule" id="PRU00110"/>
    </source>
</evidence>
<keyword evidence="2" id="KW-0597">Phosphoprotein</keyword>
<gene>
    <name evidence="4" type="ORF">H7F16_03470</name>
</gene>
<proteinExistence type="predicted"/>
<dbReference type="PROSITE" id="PS50894">
    <property type="entry name" value="HPT"/>
    <property type="match status" value="1"/>
</dbReference>
<evidence type="ECO:0000313" key="4">
    <source>
        <dbReference type="EMBL" id="MBC2834550.1"/>
    </source>
</evidence>
<protein>
    <submittedName>
        <fullName evidence="4">Hpt domain-containing protein</fullName>
    </submittedName>
</protein>
<dbReference type="GO" id="GO:0004672">
    <property type="term" value="F:protein kinase activity"/>
    <property type="evidence" value="ECO:0007669"/>
    <property type="project" value="UniProtKB-ARBA"/>
</dbReference>
<dbReference type="GO" id="GO:0000160">
    <property type="term" value="P:phosphorelay signal transduction system"/>
    <property type="evidence" value="ECO:0007669"/>
    <property type="project" value="UniProtKB-KW"/>
</dbReference>
<dbReference type="Proteomes" id="UP000555411">
    <property type="component" value="Unassembled WGS sequence"/>
</dbReference>